<accession>A0A1H5WX62</accession>
<proteinExistence type="predicted"/>
<organism evidence="1 2">
    <name type="scientific">Thalassococcus halodurans</name>
    <dbReference type="NCBI Taxonomy" id="373675"/>
    <lineage>
        <taxon>Bacteria</taxon>
        <taxon>Pseudomonadati</taxon>
        <taxon>Pseudomonadota</taxon>
        <taxon>Alphaproteobacteria</taxon>
        <taxon>Rhodobacterales</taxon>
        <taxon>Roseobacteraceae</taxon>
        <taxon>Thalassococcus</taxon>
    </lineage>
</organism>
<sequence length="160" mass="17720">MSAIKELLLSAGVDDVIAFGALAVAGFSWWSARRAANAAELSATVAQSQLDVLTKKVTMIDEPGKMSEVLPAWFVNRMANDYWYFGLLMDNNVVLPIHRIQKISDDGRWLEVELMEQGDDIHEFPDSPIKEMPVIYALEGRTPANVQISKIVGTIELANT</sequence>
<name>A0A1H5WX62_9RHOB</name>
<evidence type="ECO:0000313" key="2">
    <source>
        <dbReference type="Proteomes" id="UP000236752"/>
    </source>
</evidence>
<dbReference type="AlphaFoldDB" id="A0A1H5WX62"/>
<dbReference type="EMBL" id="FNUZ01000002">
    <property type="protein sequence ID" value="SEG03893.1"/>
    <property type="molecule type" value="Genomic_DNA"/>
</dbReference>
<dbReference type="OrthoDB" id="7273230at2"/>
<reference evidence="1 2" key="1">
    <citation type="submission" date="2016-10" db="EMBL/GenBank/DDBJ databases">
        <authorList>
            <person name="de Groot N.N."/>
        </authorList>
    </citation>
    <scope>NUCLEOTIDE SEQUENCE [LARGE SCALE GENOMIC DNA]</scope>
    <source>
        <strain evidence="1 2">DSM 26915</strain>
    </source>
</reference>
<dbReference type="RefSeq" id="WP_103909942.1">
    <property type="nucleotide sequence ID" value="NZ_FNUZ01000002.1"/>
</dbReference>
<keyword evidence="2" id="KW-1185">Reference proteome</keyword>
<dbReference type="Proteomes" id="UP000236752">
    <property type="component" value="Unassembled WGS sequence"/>
</dbReference>
<gene>
    <name evidence="1" type="ORF">SAMN04488045_1623</name>
</gene>
<evidence type="ECO:0000313" key="1">
    <source>
        <dbReference type="EMBL" id="SEG03893.1"/>
    </source>
</evidence>
<protein>
    <submittedName>
        <fullName evidence="1">Uncharacterized protein</fullName>
    </submittedName>
</protein>